<evidence type="ECO:0000256" key="2">
    <source>
        <dbReference type="PIRSR" id="PIRSR000097-1"/>
    </source>
</evidence>
<feature type="site" description="Lowers pKa of active site Tyr" evidence="4">
    <location>
        <position position="109"/>
    </location>
</feature>
<dbReference type="EMBL" id="SKBQ01000089">
    <property type="protein sequence ID" value="TPX07603.1"/>
    <property type="molecule type" value="Genomic_DNA"/>
</dbReference>
<evidence type="ECO:0000313" key="7">
    <source>
        <dbReference type="Proteomes" id="UP000319257"/>
    </source>
</evidence>
<dbReference type="InterPro" id="IPR020471">
    <property type="entry name" value="AKR"/>
</dbReference>
<dbReference type="GeneID" id="41978149"/>
<dbReference type="FunFam" id="3.20.20.100:FF:000002">
    <property type="entry name" value="2,5-diketo-D-gluconic acid reductase A"/>
    <property type="match status" value="1"/>
</dbReference>
<protein>
    <recommendedName>
        <fullName evidence="5">NADP-dependent oxidoreductase domain-containing protein</fullName>
    </recommendedName>
</protein>
<dbReference type="PIRSF" id="PIRSF000097">
    <property type="entry name" value="AKR"/>
    <property type="match status" value="1"/>
</dbReference>
<dbReference type="Proteomes" id="UP000319257">
    <property type="component" value="Unassembled WGS sequence"/>
</dbReference>
<evidence type="ECO:0000259" key="5">
    <source>
        <dbReference type="Pfam" id="PF00248"/>
    </source>
</evidence>
<comment type="caution">
    <text evidence="6">The sequence shown here is derived from an EMBL/GenBank/DDBJ whole genome shotgun (WGS) entry which is preliminary data.</text>
</comment>
<keyword evidence="1" id="KW-0560">Oxidoreductase</keyword>
<proteinExistence type="predicted"/>
<sequence length="354" mass="39163">MADQTYTLNNGVKIPKLGFGAHFPETPPTTLPMARWREKKTNLFLLRGKTGTWQADPGQVSSAVAVALKAGYRLIDGAYCYGNEDEVGQGLRAGFDAGIRREDVFVVSKAWATYSSRVEECLDKSLKSLGLDYVDLYLVHWPVAMNPDGNHDRFPKLPNGERDIIWEHDHTDTWAQMEALLGTGKVKAIGVSNYSVRYLEQLLAKAKVVPAVNQIENHPALPQQDVVDFCRAKGIHVMAYSPLGSTGGPLFKAEPVVRLAEKYKVAPAAILLSYHIPRGSTVLAKSVTEERIKENLKLVDLTAEDSRLLDEYSEKLGREGKHERFVYPPFGINFGFPDQPQGVVVEGGKIISKA</sequence>
<organism evidence="6 7">
    <name type="scientific">Thyridium curvatum</name>
    <dbReference type="NCBI Taxonomy" id="1093900"/>
    <lineage>
        <taxon>Eukaryota</taxon>
        <taxon>Fungi</taxon>
        <taxon>Dikarya</taxon>
        <taxon>Ascomycota</taxon>
        <taxon>Pezizomycotina</taxon>
        <taxon>Sordariomycetes</taxon>
        <taxon>Sordariomycetidae</taxon>
        <taxon>Thyridiales</taxon>
        <taxon>Thyridiaceae</taxon>
        <taxon>Thyridium</taxon>
    </lineage>
</organism>
<evidence type="ECO:0000256" key="4">
    <source>
        <dbReference type="PIRSR" id="PIRSR000097-3"/>
    </source>
</evidence>
<feature type="domain" description="NADP-dependent oxidoreductase" evidence="5">
    <location>
        <begin position="51"/>
        <end position="312"/>
    </location>
</feature>
<dbReference type="InterPro" id="IPR036812">
    <property type="entry name" value="NAD(P)_OxRdtase_dom_sf"/>
</dbReference>
<dbReference type="PROSITE" id="PS00062">
    <property type="entry name" value="ALDOKETO_REDUCTASE_2"/>
    <property type="match status" value="1"/>
</dbReference>
<keyword evidence="7" id="KW-1185">Reference proteome</keyword>
<dbReference type="PROSITE" id="PS00063">
    <property type="entry name" value="ALDOKETO_REDUCTASE_3"/>
    <property type="match status" value="1"/>
</dbReference>
<dbReference type="STRING" id="1093900.A0A507AJU0"/>
<dbReference type="InterPro" id="IPR018170">
    <property type="entry name" value="Aldo/ket_reductase_CS"/>
</dbReference>
<dbReference type="RefSeq" id="XP_030989314.1">
    <property type="nucleotide sequence ID" value="XM_031133349.1"/>
</dbReference>
<dbReference type="PANTHER" id="PTHR11732">
    <property type="entry name" value="ALDO/KETO REDUCTASE"/>
    <property type="match status" value="1"/>
</dbReference>
<reference evidence="6 7" key="1">
    <citation type="submission" date="2019-06" db="EMBL/GenBank/DDBJ databases">
        <title>Draft genome sequence of the filamentous fungus Phialemoniopsis curvata isolated from diesel fuel.</title>
        <authorList>
            <person name="Varaljay V.A."/>
            <person name="Lyon W.J."/>
            <person name="Crouch A.L."/>
            <person name="Drake C.E."/>
            <person name="Hollomon J.M."/>
            <person name="Nadeau L.J."/>
            <person name="Nunn H.S."/>
            <person name="Stevenson B.S."/>
            <person name="Bojanowski C.L."/>
            <person name="Crookes-Goodson W.J."/>
        </authorList>
    </citation>
    <scope>NUCLEOTIDE SEQUENCE [LARGE SCALE GENOMIC DNA]</scope>
    <source>
        <strain evidence="6 7">D216</strain>
    </source>
</reference>
<dbReference type="PRINTS" id="PR00069">
    <property type="entry name" value="ALDKETRDTASE"/>
</dbReference>
<evidence type="ECO:0000256" key="3">
    <source>
        <dbReference type="PIRSR" id="PIRSR000097-2"/>
    </source>
</evidence>
<dbReference type="SUPFAM" id="SSF51430">
    <property type="entry name" value="NAD(P)-linked oxidoreductase"/>
    <property type="match status" value="1"/>
</dbReference>
<dbReference type="InterPro" id="IPR023210">
    <property type="entry name" value="NADP_OxRdtase_dom"/>
</dbReference>
<dbReference type="PROSITE" id="PS00798">
    <property type="entry name" value="ALDOKETO_REDUCTASE_1"/>
    <property type="match status" value="1"/>
</dbReference>
<accession>A0A507AJU0</accession>
<feature type="binding site" evidence="3">
    <location>
        <position position="140"/>
    </location>
    <ligand>
        <name>substrate</name>
    </ligand>
</feature>
<dbReference type="AlphaFoldDB" id="A0A507AJU0"/>
<evidence type="ECO:0000313" key="6">
    <source>
        <dbReference type="EMBL" id="TPX07603.1"/>
    </source>
</evidence>
<dbReference type="InParanoid" id="A0A507AJU0"/>
<dbReference type="OrthoDB" id="416253at2759"/>
<name>A0A507AJU0_9PEZI</name>
<evidence type="ECO:0000256" key="1">
    <source>
        <dbReference type="ARBA" id="ARBA00023002"/>
    </source>
</evidence>
<feature type="active site" description="Proton donor" evidence="2">
    <location>
        <position position="81"/>
    </location>
</feature>
<gene>
    <name evidence="6" type="ORF">E0L32_010702</name>
</gene>
<dbReference type="Pfam" id="PF00248">
    <property type="entry name" value="Aldo_ket_red"/>
    <property type="match status" value="1"/>
</dbReference>
<dbReference type="GO" id="GO:0016616">
    <property type="term" value="F:oxidoreductase activity, acting on the CH-OH group of donors, NAD or NADP as acceptor"/>
    <property type="evidence" value="ECO:0007669"/>
    <property type="project" value="UniProtKB-ARBA"/>
</dbReference>
<dbReference type="Gene3D" id="3.20.20.100">
    <property type="entry name" value="NADP-dependent oxidoreductase domain"/>
    <property type="match status" value="1"/>
</dbReference>